<dbReference type="PANTHER" id="PTHR23316">
    <property type="entry name" value="IMPORTIN ALPHA"/>
    <property type="match status" value="1"/>
</dbReference>
<evidence type="ECO:0000256" key="1">
    <source>
        <dbReference type="ARBA" id="ARBA00010394"/>
    </source>
</evidence>
<dbReference type="AlphaFoldDB" id="A0AAD2E5V9"/>
<evidence type="ECO:0000256" key="5">
    <source>
        <dbReference type="PROSITE-ProRule" id="PRU00259"/>
    </source>
</evidence>
<dbReference type="Proteomes" id="UP000834106">
    <property type="component" value="Chromosome 16"/>
</dbReference>
<dbReference type="Pfam" id="PF16186">
    <property type="entry name" value="Arm_3"/>
    <property type="match status" value="1"/>
</dbReference>
<dbReference type="SUPFAM" id="SSF48371">
    <property type="entry name" value="ARM repeat"/>
    <property type="match status" value="2"/>
</dbReference>
<keyword evidence="3" id="KW-0677">Repeat</keyword>
<evidence type="ECO:0000256" key="3">
    <source>
        <dbReference type="ARBA" id="ARBA00022737"/>
    </source>
</evidence>
<dbReference type="EMBL" id="OU503051">
    <property type="protein sequence ID" value="CAI9778389.1"/>
    <property type="molecule type" value="Genomic_DNA"/>
</dbReference>
<evidence type="ECO:0000313" key="7">
    <source>
        <dbReference type="Proteomes" id="UP000834106"/>
    </source>
</evidence>
<dbReference type="InterPro" id="IPR016024">
    <property type="entry name" value="ARM-type_fold"/>
</dbReference>
<name>A0AAD2E5V9_9LAMI</name>
<keyword evidence="2" id="KW-0813">Transport</keyword>
<evidence type="ECO:0000256" key="4">
    <source>
        <dbReference type="ARBA" id="ARBA00022927"/>
    </source>
</evidence>
<reference evidence="6" key="1">
    <citation type="submission" date="2023-05" db="EMBL/GenBank/DDBJ databases">
        <authorList>
            <person name="Huff M."/>
        </authorList>
    </citation>
    <scope>NUCLEOTIDE SEQUENCE</scope>
</reference>
<feature type="repeat" description="ARM" evidence="5">
    <location>
        <begin position="494"/>
        <end position="536"/>
    </location>
</feature>
<accession>A0AAD2E5V9</accession>
<keyword evidence="4" id="KW-0653">Protein transport</keyword>
<protein>
    <submittedName>
        <fullName evidence="6">Uncharacterized protein</fullName>
    </submittedName>
</protein>
<dbReference type="GO" id="GO:0015031">
    <property type="term" value="P:protein transport"/>
    <property type="evidence" value="ECO:0007669"/>
    <property type="project" value="UniProtKB-KW"/>
</dbReference>
<dbReference type="Gene3D" id="1.25.10.10">
    <property type="entry name" value="Leucine-rich Repeat Variant"/>
    <property type="match status" value="2"/>
</dbReference>
<dbReference type="InterPro" id="IPR000225">
    <property type="entry name" value="Armadillo"/>
</dbReference>
<evidence type="ECO:0000256" key="2">
    <source>
        <dbReference type="ARBA" id="ARBA00022448"/>
    </source>
</evidence>
<dbReference type="SMART" id="SM00185">
    <property type="entry name" value="ARM"/>
    <property type="match status" value="9"/>
</dbReference>
<feature type="repeat" description="ARM" evidence="5">
    <location>
        <begin position="88"/>
        <end position="130"/>
    </location>
</feature>
<dbReference type="Pfam" id="PF00514">
    <property type="entry name" value="Arm"/>
    <property type="match status" value="3"/>
</dbReference>
<evidence type="ECO:0000313" key="6">
    <source>
        <dbReference type="EMBL" id="CAI9778389.1"/>
    </source>
</evidence>
<dbReference type="InterPro" id="IPR032413">
    <property type="entry name" value="Arm_3"/>
</dbReference>
<sequence length="695" mass="78689">MKYILKRKKAEAEIIGGSNDDLLLKFTELFHILLLQDTNKEIMPGVVSRLLEFLNRDDYQRLQCEAARVLKGISKYSPDNINMLIDHGVIPILASLLRSPKDDLRKQAIEMLGNMALNSPRSRDLIHSHGVFITLMALVNDKTELSIMRSAVKTLSIFCDTRPQFEFELEQVKPALHALFHLIHTGDEEVIDHACHVINYLISKRKDIIQAVIDAGFYRVLFALFQYPSRSVLFYALRIVANIIQYGDDILVQVGTCFIIAKIITRTKDNFQVVIDAGIVSPLFQLLQNDVFEIRKVAARAFYEVTTAGTNEQIKFLMHEGCIKPLCDLLVNPNEVYITGMCLEGLGNILEVGEAEKNQGNTEDVNVFAKMIDDAGGLQKIKNLLTHDDSGICEIAMRILGTYWQEEDDEQLRKEVEAEIIGGSNDDQLLEFTELVHTLFRIDRNKEIMPGVVSRLLEFLNRDDYPRLQCEAARALTGISKYSPDNINMLIDHGVIPILASLLRSPKDDLRKRAIKMLGYMACNSPRSRDLIDSHGVCITLMAQVNDKTELSIVRSALKTLSIFSLTVTRPQFELDQVKPAIHLLSHLIHTDDKVGNVCHILYYLIDEREDIIQAVIDAGVFPRLIELSLYPSRYVLNYALRIVANIIVYGDDILIQAIKCLLSFLVNDGKNVLLHPSWFRYIHFANSLVASIAK</sequence>
<comment type="similarity">
    <text evidence="1">Belongs to the importin alpha family.</text>
</comment>
<dbReference type="PROSITE" id="PS50176">
    <property type="entry name" value="ARM_REPEAT"/>
    <property type="match status" value="2"/>
</dbReference>
<dbReference type="InterPro" id="IPR011989">
    <property type="entry name" value="ARM-like"/>
</dbReference>
<organism evidence="6 7">
    <name type="scientific">Fraxinus pennsylvanica</name>
    <dbReference type="NCBI Taxonomy" id="56036"/>
    <lineage>
        <taxon>Eukaryota</taxon>
        <taxon>Viridiplantae</taxon>
        <taxon>Streptophyta</taxon>
        <taxon>Embryophyta</taxon>
        <taxon>Tracheophyta</taxon>
        <taxon>Spermatophyta</taxon>
        <taxon>Magnoliopsida</taxon>
        <taxon>eudicotyledons</taxon>
        <taxon>Gunneridae</taxon>
        <taxon>Pentapetalae</taxon>
        <taxon>asterids</taxon>
        <taxon>lamiids</taxon>
        <taxon>Lamiales</taxon>
        <taxon>Oleaceae</taxon>
        <taxon>Oleeae</taxon>
        <taxon>Fraxinus</taxon>
    </lineage>
</organism>
<proteinExistence type="inferred from homology"/>
<gene>
    <name evidence="6" type="ORF">FPE_LOCUS25819</name>
</gene>
<keyword evidence="7" id="KW-1185">Reference proteome</keyword>